<dbReference type="Gene3D" id="3.30.830.10">
    <property type="entry name" value="Metalloenzyme, LuxS/M16 peptidase-like"/>
    <property type="match status" value="2"/>
</dbReference>
<dbReference type="PANTHER" id="PTHR43690:SF18">
    <property type="entry name" value="INSULIN-DEGRADING ENZYME-RELATED"/>
    <property type="match status" value="1"/>
</dbReference>
<keyword evidence="1" id="KW-0479">Metal-binding</keyword>
<organism evidence="4 5">
    <name type="scientific">Fopius arisanus</name>
    <dbReference type="NCBI Taxonomy" id="64838"/>
    <lineage>
        <taxon>Eukaryota</taxon>
        <taxon>Metazoa</taxon>
        <taxon>Ecdysozoa</taxon>
        <taxon>Arthropoda</taxon>
        <taxon>Hexapoda</taxon>
        <taxon>Insecta</taxon>
        <taxon>Pterygota</taxon>
        <taxon>Neoptera</taxon>
        <taxon>Endopterygota</taxon>
        <taxon>Hymenoptera</taxon>
        <taxon>Apocrita</taxon>
        <taxon>Ichneumonoidea</taxon>
        <taxon>Braconidae</taxon>
        <taxon>Opiinae</taxon>
        <taxon>Fopius</taxon>
    </lineage>
</organism>
<accession>A0A9R1TMZ1</accession>
<dbReference type="Pfam" id="PF22456">
    <property type="entry name" value="PqqF-like_C_4"/>
    <property type="match status" value="1"/>
</dbReference>
<protein>
    <submittedName>
        <fullName evidence="5">Insulin-degrading enzyme-like</fullName>
    </submittedName>
</protein>
<dbReference type="GeneID" id="105271954"/>
<evidence type="ECO:0000259" key="2">
    <source>
        <dbReference type="Pfam" id="PF16187"/>
    </source>
</evidence>
<gene>
    <name evidence="5" type="primary">LOC105271954</name>
</gene>
<dbReference type="GO" id="GO:0004222">
    <property type="term" value="F:metalloendopeptidase activity"/>
    <property type="evidence" value="ECO:0007669"/>
    <property type="project" value="TreeGrafter"/>
</dbReference>
<dbReference type="PANTHER" id="PTHR43690">
    <property type="entry name" value="NARDILYSIN"/>
    <property type="match status" value="1"/>
</dbReference>
<dbReference type="Pfam" id="PF16187">
    <property type="entry name" value="Peptidase_M16_M"/>
    <property type="match status" value="1"/>
</dbReference>
<dbReference type="InterPro" id="IPR050626">
    <property type="entry name" value="Peptidase_M16"/>
</dbReference>
<reference evidence="5" key="1">
    <citation type="submission" date="2025-08" db="UniProtKB">
        <authorList>
            <consortium name="RefSeq"/>
        </authorList>
    </citation>
    <scope>IDENTIFICATION</scope>
    <source>
        <strain evidence="5">USDA-PBARC FA_bdor</strain>
        <tissue evidence="5">Whole organism</tissue>
    </source>
</reference>
<dbReference type="GO" id="GO:0005829">
    <property type="term" value="C:cytosol"/>
    <property type="evidence" value="ECO:0007669"/>
    <property type="project" value="TreeGrafter"/>
</dbReference>
<dbReference type="RefSeq" id="XP_011312090.1">
    <property type="nucleotide sequence ID" value="XM_011313788.1"/>
</dbReference>
<dbReference type="GO" id="GO:0046872">
    <property type="term" value="F:metal ion binding"/>
    <property type="evidence" value="ECO:0007669"/>
    <property type="project" value="UniProtKB-KW"/>
</dbReference>
<keyword evidence="4" id="KW-1185">Reference proteome</keyword>
<dbReference type="InterPro" id="IPR032632">
    <property type="entry name" value="Peptidase_M16_M"/>
</dbReference>
<dbReference type="GO" id="GO:0005739">
    <property type="term" value="C:mitochondrion"/>
    <property type="evidence" value="ECO:0007669"/>
    <property type="project" value="TreeGrafter"/>
</dbReference>
<proteinExistence type="predicted"/>
<dbReference type="InterPro" id="IPR054734">
    <property type="entry name" value="PqqF-like_C_4"/>
</dbReference>
<feature type="domain" description="Peptidase M16 middle/third" evidence="2">
    <location>
        <begin position="1"/>
        <end position="55"/>
    </location>
</feature>
<evidence type="ECO:0000256" key="1">
    <source>
        <dbReference type="ARBA" id="ARBA00022723"/>
    </source>
</evidence>
<evidence type="ECO:0000259" key="3">
    <source>
        <dbReference type="Pfam" id="PF22456"/>
    </source>
</evidence>
<dbReference type="InterPro" id="IPR011249">
    <property type="entry name" value="Metalloenz_LuxS/M16"/>
</dbReference>
<dbReference type="OrthoDB" id="952271at2759"/>
<feature type="domain" description="Coenzyme PQQ synthesis protein F-like C-terminal lobe" evidence="3">
    <location>
        <begin position="168"/>
        <end position="266"/>
    </location>
</feature>
<dbReference type="GO" id="GO:0043171">
    <property type="term" value="P:peptide catabolic process"/>
    <property type="evidence" value="ECO:0007669"/>
    <property type="project" value="TreeGrafter"/>
</dbReference>
<name>A0A9R1TMZ1_9HYME</name>
<dbReference type="GO" id="GO:0051603">
    <property type="term" value="P:proteolysis involved in protein catabolic process"/>
    <property type="evidence" value="ECO:0007669"/>
    <property type="project" value="TreeGrafter"/>
</dbReference>
<evidence type="ECO:0000313" key="4">
    <source>
        <dbReference type="Proteomes" id="UP000694866"/>
    </source>
</evidence>
<dbReference type="KEGG" id="fas:105271954"/>
<sequence length="309" mass="35893">MVNFTVDKQHFELLKELYIRGLKDHGAEQPFQHTLYYLAVLLAEQEWTKDELLDATDHITLEKFEAFVPQLLSKMHVESLIYGNLTKAEALESVRLVQSKLTADPTNRGNRTLVPLLPKQLLPYREINLEEGCHFLYEVEDHHHKSSCTQVYYPSGLQSTDSDMQLDLLVQIISEPSITVLRTKEQLGYIVFCGVQRSNGAQGLTVIVQGLRHPQYVEERIDACMESMLERLVDMPDDELNRHKTSLAAHRLKKPNTMTSLFKVFWNEISTQQYNFDRVTNDVAYLMKINKEQIINFFKEDEVQELNVY</sequence>
<dbReference type="SUPFAM" id="SSF63411">
    <property type="entry name" value="LuxS/MPP-like metallohydrolase"/>
    <property type="match status" value="2"/>
</dbReference>
<dbReference type="AlphaFoldDB" id="A0A9R1TMZ1"/>
<dbReference type="Proteomes" id="UP000694866">
    <property type="component" value="Unplaced"/>
</dbReference>
<evidence type="ECO:0000313" key="5">
    <source>
        <dbReference type="RefSeq" id="XP_011312090.1"/>
    </source>
</evidence>